<sequence length="250" mass="26487">MSVGMQDPRISQILPTMKCNDCGVDIEFRRIAEHRCGEAPPMPALPPMPSTLHKKDSGGSSLGSSAGSNDFTKPREAPKPPSSASSSTSASASSKAPPPSSSSHKSPSSSEGSQGLSGLLAQSRLPFLSSSSSSSSSSSPTMAPSRSIDDEDRSSTPRKRYDSPETYRSEQKDPLSNSRSDHDSIPIQGLNPYADEFAEDTKDMATSKPSLNFLERYNQLVGDGSGSQLAMPPPRLQALLIHLHLGSDPL</sequence>
<accession>A0A4P9Y4M9</accession>
<dbReference type="EMBL" id="KZ987919">
    <property type="protein sequence ID" value="RKP13926.1"/>
    <property type="molecule type" value="Genomic_DNA"/>
</dbReference>
<feature type="compositionally biased region" description="Low complexity" evidence="1">
    <location>
        <begin position="82"/>
        <end position="110"/>
    </location>
</feature>
<protein>
    <submittedName>
        <fullName evidence="2">Uncharacterized protein</fullName>
    </submittedName>
</protein>
<feature type="compositionally biased region" description="Pro residues" evidence="1">
    <location>
        <begin position="40"/>
        <end position="49"/>
    </location>
</feature>
<proteinExistence type="predicted"/>
<organism evidence="2 3">
    <name type="scientific">Piptocephalis cylindrospora</name>
    <dbReference type="NCBI Taxonomy" id="1907219"/>
    <lineage>
        <taxon>Eukaryota</taxon>
        <taxon>Fungi</taxon>
        <taxon>Fungi incertae sedis</taxon>
        <taxon>Zoopagomycota</taxon>
        <taxon>Zoopagomycotina</taxon>
        <taxon>Zoopagomycetes</taxon>
        <taxon>Zoopagales</taxon>
        <taxon>Piptocephalidaceae</taxon>
        <taxon>Piptocephalis</taxon>
    </lineage>
</organism>
<evidence type="ECO:0000313" key="2">
    <source>
        <dbReference type="EMBL" id="RKP13926.1"/>
    </source>
</evidence>
<dbReference type="Proteomes" id="UP000267251">
    <property type="component" value="Unassembled WGS sequence"/>
</dbReference>
<dbReference type="AlphaFoldDB" id="A0A4P9Y4M9"/>
<feature type="region of interest" description="Disordered" evidence="1">
    <location>
        <begin position="37"/>
        <end position="190"/>
    </location>
</feature>
<feature type="compositionally biased region" description="Low complexity" evidence="1">
    <location>
        <begin position="129"/>
        <end position="139"/>
    </location>
</feature>
<feature type="compositionally biased region" description="Low complexity" evidence="1">
    <location>
        <begin position="58"/>
        <end position="68"/>
    </location>
</feature>
<keyword evidence="3" id="KW-1185">Reference proteome</keyword>
<evidence type="ECO:0000256" key="1">
    <source>
        <dbReference type="SAM" id="MobiDB-lite"/>
    </source>
</evidence>
<dbReference type="OrthoDB" id="1112565at2759"/>
<feature type="compositionally biased region" description="Basic and acidic residues" evidence="1">
    <location>
        <begin position="153"/>
        <end position="184"/>
    </location>
</feature>
<reference evidence="3" key="1">
    <citation type="journal article" date="2018" name="Nat. Microbiol.">
        <title>Leveraging single-cell genomics to expand the fungal tree of life.</title>
        <authorList>
            <person name="Ahrendt S.R."/>
            <person name="Quandt C.A."/>
            <person name="Ciobanu D."/>
            <person name="Clum A."/>
            <person name="Salamov A."/>
            <person name="Andreopoulos B."/>
            <person name="Cheng J.F."/>
            <person name="Woyke T."/>
            <person name="Pelin A."/>
            <person name="Henrissat B."/>
            <person name="Reynolds N.K."/>
            <person name="Benny G.L."/>
            <person name="Smith M.E."/>
            <person name="James T.Y."/>
            <person name="Grigoriev I.V."/>
        </authorList>
    </citation>
    <scope>NUCLEOTIDE SEQUENCE [LARGE SCALE GENOMIC DNA]</scope>
</reference>
<gene>
    <name evidence="2" type="ORF">BJ684DRAFT_15724</name>
</gene>
<evidence type="ECO:0000313" key="3">
    <source>
        <dbReference type="Proteomes" id="UP000267251"/>
    </source>
</evidence>
<name>A0A4P9Y4M9_9FUNG</name>